<sequence>MSLKTAFSAPGKALLAGGYLVLDPTYSAYVVALSARMHAVIQGTASNATTITVNSPQFAEGTWEFSAELTGASAYRAKSLKNVNPFLEATITVLLSYIQPTSHYNIEIIIYSDDAFHSQDPEELAKNPTKRFHNHKEPISKVPKTGLGSSAALVSVVTAAILSHYKPELTKDFTTNRTALDRIHFLAQLAHCTAQKKIGSGFDVASAVFGSIIYRRFVASILGDLTSFEKYEGPEYASLVQTLIDSTNWGVRTDPIGLPAGLSLLMGDISGGSETPKLVSTVLQWRKDQPERSLQVWTELNNANMGLVSLLDKFQKLHESNPELYNTVIEEAKRKSGSELSTSNEVLLKELANSFSQIRKGLKTMTLESGAPIEPESQTVILDESTKLPGVIGGVVPGAGGYDAICLLVATDSVESIKKQAAANPALQHVNWLDLHQENIGLACEDLNQYA</sequence>
<evidence type="ECO:0000256" key="5">
    <source>
        <dbReference type="ARBA" id="ARBA00022679"/>
    </source>
</evidence>
<dbReference type="STRING" id="1173061.A0A0J9X946"/>
<evidence type="ECO:0000313" key="15">
    <source>
        <dbReference type="EMBL" id="CDO53991.1"/>
    </source>
</evidence>
<dbReference type="InterPro" id="IPR035102">
    <property type="entry name" value="Phosphomevalonate_kinase"/>
</dbReference>
<gene>
    <name evidence="15" type="ORF">BN980_GECA06s03046g</name>
</gene>
<keyword evidence="10 13" id="KW-0443">Lipid metabolism</keyword>
<accession>A0A0J9X946</accession>
<keyword evidence="5 13" id="KW-0808">Transferase</keyword>
<evidence type="ECO:0000259" key="14">
    <source>
        <dbReference type="Pfam" id="PF00288"/>
    </source>
</evidence>
<dbReference type="NCBIfam" id="TIGR01219">
    <property type="entry name" value="Pmev_kin_ERG8"/>
    <property type="match status" value="1"/>
</dbReference>
<dbReference type="PIRSF" id="PIRSF017288">
    <property type="entry name" value="PMK_GHMP_euk"/>
    <property type="match status" value="1"/>
</dbReference>
<dbReference type="GO" id="GO:0019287">
    <property type="term" value="P:isopentenyl diphosphate biosynthetic process, mevalonate pathway"/>
    <property type="evidence" value="ECO:0007669"/>
    <property type="project" value="UniProtKB-UniRule"/>
</dbReference>
<reference evidence="15" key="1">
    <citation type="submission" date="2014-03" db="EMBL/GenBank/DDBJ databases">
        <authorList>
            <person name="Casaregola S."/>
        </authorList>
    </citation>
    <scope>NUCLEOTIDE SEQUENCE [LARGE SCALE GENOMIC DNA]</scope>
    <source>
        <strain evidence="15">CLIB 918</strain>
    </source>
</reference>
<evidence type="ECO:0000256" key="7">
    <source>
        <dbReference type="ARBA" id="ARBA00022777"/>
    </source>
</evidence>
<keyword evidence="16" id="KW-1185">Reference proteome</keyword>
<evidence type="ECO:0000256" key="1">
    <source>
        <dbReference type="ARBA" id="ARBA00005017"/>
    </source>
</evidence>
<evidence type="ECO:0000256" key="11">
    <source>
        <dbReference type="ARBA" id="ARBA00023221"/>
    </source>
</evidence>
<comment type="pathway">
    <text evidence="1 13">Isoprenoid biosynthesis; isopentenyl diphosphate biosynthesis via mevalonate pathway; isopentenyl diphosphate from (R)-mevalonate: step 2/3.</text>
</comment>
<dbReference type="Pfam" id="PF00288">
    <property type="entry name" value="GHMP_kinases_N"/>
    <property type="match status" value="1"/>
</dbReference>
<evidence type="ECO:0000256" key="13">
    <source>
        <dbReference type="PIRNR" id="PIRNR017288"/>
    </source>
</evidence>
<dbReference type="UniPathway" id="UPA00057">
    <property type="reaction ID" value="UER00099"/>
</dbReference>
<evidence type="ECO:0000256" key="4">
    <source>
        <dbReference type="ARBA" id="ARBA00022516"/>
    </source>
</evidence>
<dbReference type="AlphaFoldDB" id="A0A0J9X946"/>
<dbReference type="GO" id="GO:0010142">
    <property type="term" value="P:farnesyl diphosphate biosynthetic process, mevalonate pathway"/>
    <property type="evidence" value="ECO:0007669"/>
    <property type="project" value="TreeGrafter"/>
</dbReference>
<dbReference type="SUPFAM" id="SSF54211">
    <property type="entry name" value="Ribosomal protein S5 domain 2-like"/>
    <property type="match status" value="1"/>
</dbReference>
<dbReference type="Proteomes" id="UP000242525">
    <property type="component" value="Unassembled WGS sequence"/>
</dbReference>
<evidence type="ECO:0000256" key="10">
    <source>
        <dbReference type="ARBA" id="ARBA00023098"/>
    </source>
</evidence>
<comment type="similarity">
    <text evidence="2 13">Belongs to the GHMP kinase family. Mevalonate kinase subfamily.</text>
</comment>
<dbReference type="PANTHER" id="PTHR31814:SF2">
    <property type="entry name" value="PHOSPHOMEVALONATE KINASE"/>
    <property type="match status" value="1"/>
</dbReference>
<dbReference type="EC" id="2.7.4.2" evidence="3 13"/>
<evidence type="ECO:0000256" key="8">
    <source>
        <dbReference type="ARBA" id="ARBA00022840"/>
    </source>
</evidence>
<dbReference type="GO" id="GO:0004631">
    <property type="term" value="F:phosphomevalonate kinase activity"/>
    <property type="evidence" value="ECO:0007669"/>
    <property type="project" value="UniProtKB-UniRule"/>
</dbReference>
<feature type="domain" description="GHMP kinase N-terminal" evidence="14">
    <location>
        <begin position="141"/>
        <end position="210"/>
    </location>
</feature>
<keyword evidence="7 13" id="KW-0418">Kinase</keyword>
<dbReference type="OrthoDB" id="10262935at2759"/>
<keyword evidence="9 13" id="KW-0752">Steroid biosynthesis</keyword>
<dbReference type="GO" id="GO:0005524">
    <property type="term" value="F:ATP binding"/>
    <property type="evidence" value="ECO:0007669"/>
    <property type="project" value="UniProtKB-UniRule"/>
</dbReference>
<protein>
    <recommendedName>
        <fullName evidence="3 13">Phosphomevalonate kinase</fullName>
        <ecNumber evidence="3 13">2.7.4.2</ecNumber>
    </recommendedName>
</protein>
<organism evidence="15 16">
    <name type="scientific">Geotrichum candidum</name>
    <name type="common">Oospora lactis</name>
    <name type="synonym">Dipodascus geotrichum</name>
    <dbReference type="NCBI Taxonomy" id="1173061"/>
    <lineage>
        <taxon>Eukaryota</taxon>
        <taxon>Fungi</taxon>
        <taxon>Dikarya</taxon>
        <taxon>Ascomycota</taxon>
        <taxon>Saccharomycotina</taxon>
        <taxon>Dipodascomycetes</taxon>
        <taxon>Dipodascales</taxon>
        <taxon>Dipodascaceae</taxon>
        <taxon>Geotrichum</taxon>
    </lineage>
</organism>
<dbReference type="InterPro" id="IPR016005">
    <property type="entry name" value="Erg8"/>
</dbReference>
<evidence type="ECO:0000313" key="16">
    <source>
        <dbReference type="Proteomes" id="UP000242525"/>
    </source>
</evidence>
<keyword evidence="4 13" id="KW-0444">Lipid biosynthesis</keyword>
<evidence type="ECO:0000256" key="12">
    <source>
        <dbReference type="ARBA" id="ARBA00029326"/>
    </source>
</evidence>
<evidence type="ECO:0000256" key="9">
    <source>
        <dbReference type="ARBA" id="ARBA00022955"/>
    </source>
</evidence>
<evidence type="ECO:0000256" key="3">
    <source>
        <dbReference type="ARBA" id="ARBA00012958"/>
    </source>
</evidence>
<name>A0A0J9X946_GEOCN</name>
<dbReference type="InterPro" id="IPR006204">
    <property type="entry name" value="GHMP_kinase_N_dom"/>
</dbReference>
<comment type="caution">
    <text evidence="15">The sequence shown here is derived from an EMBL/GenBank/DDBJ whole genome shotgun (WGS) entry which is preliminary data.</text>
</comment>
<dbReference type="InterPro" id="IPR020568">
    <property type="entry name" value="Ribosomal_Su5_D2-typ_SF"/>
</dbReference>
<keyword evidence="11 13" id="KW-0753">Steroid metabolism</keyword>
<keyword evidence="6" id="KW-0547">Nucleotide-binding</keyword>
<dbReference type="EMBL" id="CCBN010000006">
    <property type="protein sequence ID" value="CDO53991.1"/>
    <property type="molecule type" value="Genomic_DNA"/>
</dbReference>
<comment type="catalytic activity">
    <reaction evidence="12">
        <text>(R)-5-phosphomevalonate + ATP = (R)-5-diphosphomevalonate + ADP</text>
        <dbReference type="Rhea" id="RHEA:16341"/>
        <dbReference type="ChEBI" id="CHEBI:30616"/>
        <dbReference type="ChEBI" id="CHEBI:57557"/>
        <dbReference type="ChEBI" id="CHEBI:58146"/>
        <dbReference type="ChEBI" id="CHEBI:456216"/>
        <dbReference type="EC" id="2.7.4.2"/>
    </reaction>
    <physiologicalReaction direction="left-to-right" evidence="12">
        <dbReference type="Rhea" id="RHEA:16342"/>
    </physiologicalReaction>
</comment>
<proteinExistence type="inferred from homology"/>
<keyword evidence="8" id="KW-0067">ATP-binding</keyword>
<evidence type="ECO:0000256" key="6">
    <source>
        <dbReference type="ARBA" id="ARBA00022741"/>
    </source>
</evidence>
<dbReference type="Gene3D" id="3.30.230.10">
    <property type="match status" value="1"/>
</dbReference>
<dbReference type="PROSITE" id="PS00627">
    <property type="entry name" value="GHMP_KINASES_ATP"/>
    <property type="match status" value="1"/>
</dbReference>
<evidence type="ECO:0000256" key="2">
    <source>
        <dbReference type="ARBA" id="ARBA00006495"/>
    </source>
</evidence>
<dbReference type="GO" id="GO:0006696">
    <property type="term" value="P:ergosterol biosynthetic process"/>
    <property type="evidence" value="ECO:0007669"/>
    <property type="project" value="TreeGrafter"/>
</dbReference>
<dbReference type="GO" id="GO:0005777">
    <property type="term" value="C:peroxisome"/>
    <property type="evidence" value="ECO:0007669"/>
    <property type="project" value="TreeGrafter"/>
</dbReference>
<dbReference type="InterPro" id="IPR014721">
    <property type="entry name" value="Ribsml_uS5_D2-typ_fold_subgr"/>
</dbReference>
<dbReference type="InterPro" id="IPR006203">
    <property type="entry name" value="GHMP_knse_ATP-bd_CS"/>
</dbReference>
<dbReference type="PANTHER" id="PTHR31814">
    <property type="match status" value="1"/>
</dbReference>